<evidence type="ECO:0000259" key="1">
    <source>
        <dbReference type="Pfam" id="PF18495"/>
    </source>
</evidence>
<reference evidence="2 3" key="1">
    <citation type="submission" date="2024-05" db="EMBL/GenBank/DDBJ databases">
        <title>Roseateles sp. 2.12 16S ribosomal RNA gene Genome sequencing and assembly.</title>
        <authorList>
            <person name="Woo H."/>
        </authorList>
    </citation>
    <scope>NUCLEOTIDE SEQUENCE [LARGE SCALE GENOMIC DNA]</scope>
    <source>
        <strain evidence="2 3">2.12</strain>
    </source>
</reference>
<evidence type="ECO:0000313" key="2">
    <source>
        <dbReference type="EMBL" id="MEO3711295.1"/>
    </source>
</evidence>
<proteinExistence type="predicted"/>
<dbReference type="InterPro" id="IPR033788">
    <property type="entry name" value="VbhA-like"/>
</dbReference>
<name>A0ABV0G8B6_9BURK</name>
<dbReference type="InterPro" id="IPR043038">
    <property type="entry name" value="VbhA_sf"/>
</dbReference>
<dbReference type="RefSeq" id="WP_347604797.1">
    <property type="nucleotide sequence ID" value="NZ_JBDPZC010000001.1"/>
</dbReference>
<protein>
    <recommendedName>
        <fullName evidence="1">Antitoxin VbhA domain-containing protein</fullName>
    </recommendedName>
</protein>
<keyword evidence="3" id="KW-1185">Reference proteome</keyword>
<dbReference type="Gene3D" id="1.10.8.1050">
    <property type="entry name" value="Antitoxin VbhA-like"/>
    <property type="match status" value="1"/>
</dbReference>
<dbReference type="InterPro" id="IPR041535">
    <property type="entry name" value="VbhA"/>
</dbReference>
<accession>A0ABV0G8B6</accession>
<sequence>MRRWHLEQALASTHLEGHVPSADFLADCEAMITGQLTADEVRVRVIQRAKDADASAMGTPRE</sequence>
<dbReference type="EMBL" id="JBDPZC010000001">
    <property type="protein sequence ID" value="MEO3711295.1"/>
    <property type="molecule type" value="Genomic_DNA"/>
</dbReference>
<organism evidence="2 3">
    <name type="scientific">Roseateles flavus</name>
    <dbReference type="NCBI Taxonomy" id="3149041"/>
    <lineage>
        <taxon>Bacteria</taxon>
        <taxon>Pseudomonadati</taxon>
        <taxon>Pseudomonadota</taxon>
        <taxon>Betaproteobacteria</taxon>
        <taxon>Burkholderiales</taxon>
        <taxon>Sphaerotilaceae</taxon>
        <taxon>Roseateles</taxon>
    </lineage>
</organism>
<gene>
    <name evidence="2" type="ORF">ABDJ40_00785</name>
</gene>
<dbReference type="CDD" id="cd11586">
    <property type="entry name" value="VbhA_like"/>
    <property type="match status" value="1"/>
</dbReference>
<dbReference type="Proteomes" id="UP001462640">
    <property type="component" value="Unassembled WGS sequence"/>
</dbReference>
<dbReference type="Pfam" id="PF18495">
    <property type="entry name" value="VbhA"/>
    <property type="match status" value="1"/>
</dbReference>
<comment type="caution">
    <text evidence="2">The sequence shown here is derived from an EMBL/GenBank/DDBJ whole genome shotgun (WGS) entry which is preliminary data.</text>
</comment>
<feature type="domain" description="Antitoxin VbhA" evidence="1">
    <location>
        <begin position="2"/>
        <end position="48"/>
    </location>
</feature>
<evidence type="ECO:0000313" key="3">
    <source>
        <dbReference type="Proteomes" id="UP001462640"/>
    </source>
</evidence>